<dbReference type="InterPro" id="IPR041374">
    <property type="entry name" value="BaeRF_family12"/>
</dbReference>
<sequence length="142" mass="16281">MQISQHYLPYPKKTLIVVTNNELAKVLWVHDREIDELLTMEMPKDDGDFKATGTPHSAAPDFDEMKKHKLQELYTKLNKKLIKLLNDDYEEIVLCAPEAKKNELVEGMHPDVMKCTVEIVPKNLASLPLDAIVRILQETRAT</sequence>
<dbReference type="Pfam" id="PF18856">
    <property type="entry name" value="baeRF_family12"/>
    <property type="match status" value="1"/>
</dbReference>
<evidence type="ECO:0000313" key="2">
    <source>
        <dbReference type="Proteomes" id="UP000230251"/>
    </source>
</evidence>
<proteinExistence type="predicted"/>
<dbReference type="EMBL" id="PFSI01000031">
    <property type="protein sequence ID" value="PJC24593.1"/>
    <property type="molecule type" value="Genomic_DNA"/>
</dbReference>
<organism evidence="1 2">
    <name type="scientific">Candidatus Uhrbacteria bacterium CG_4_9_14_0_2_um_filter_41_50</name>
    <dbReference type="NCBI Taxonomy" id="1975031"/>
    <lineage>
        <taxon>Bacteria</taxon>
        <taxon>Candidatus Uhriibacteriota</taxon>
    </lineage>
</organism>
<name>A0A2M8EPC6_9BACT</name>
<protein>
    <recommendedName>
        <fullName evidence="3">Host attachment protein</fullName>
    </recommendedName>
</protein>
<dbReference type="AlphaFoldDB" id="A0A2M8EPC6"/>
<dbReference type="Proteomes" id="UP000230251">
    <property type="component" value="Unassembled WGS sequence"/>
</dbReference>
<evidence type="ECO:0000313" key="1">
    <source>
        <dbReference type="EMBL" id="PJC24593.1"/>
    </source>
</evidence>
<reference evidence="2" key="1">
    <citation type="submission" date="2017-09" db="EMBL/GenBank/DDBJ databases">
        <title>Depth-based differentiation of microbial function through sediment-hosted aquifers and enrichment of novel symbionts in the deep terrestrial subsurface.</title>
        <authorList>
            <person name="Probst A.J."/>
            <person name="Ladd B."/>
            <person name="Jarett J.K."/>
            <person name="Geller-Mcgrath D.E."/>
            <person name="Sieber C.M.K."/>
            <person name="Emerson J.B."/>
            <person name="Anantharaman K."/>
            <person name="Thomas B.C."/>
            <person name="Malmstrom R."/>
            <person name="Stieglmeier M."/>
            <person name="Klingl A."/>
            <person name="Woyke T."/>
            <person name="Ryan C.M."/>
            <person name="Banfield J.F."/>
        </authorList>
    </citation>
    <scope>NUCLEOTIDE SEQUENCE [LARGE SCALE GENOMIC DNA]</scope>
</reference>
<gene>
    <name evidence="1" type="ORF">CO057_02015</name>
</gene>
<accession>A0A2M8EPC6</accession>
<evidence type="ECO:0008006" key="3">
    <source>
        <dbReference type="Google" id="ProtNLM"/>
    </source>
</evidence>
<comment type="caution">
    <text evidence="1">The sequence shown here is derived from an EMBL/GenBank/DDBJ whole genome shotgun (WGS) entry which is preliminary data.</text>
</comment>